<name>A0ACC2KXU4_PERAE</name>
<sequence>MVCRVRRSSQCWCGPSMRTEWVQAAVHSSWCRQCMYHGLSVGPGGVWLLRDPVQVREGWTANGGARTEGSGNVPEGSRSLWKPLESRTF</sequence>
<evidence type="ECO:0000313" key="2">
    <source>
        <dbReference type="Proteomes" id="UP001234297"/>
    </source>
</evidence>
<organism evidence="1 2">
    <name type="scientific">Persea americana</name>
    <name type="common">Avocado</name>
    <dbReference type="NCBI Taxonomy" id="3435"/>
    <lineage>
        <taxon>Eukaryota</taxon>
        <taxon>Viridiplantae</taxon>
        <taxon>Streptophyta</taxon>
        <taxon>Embryophyta</taxon>
        <taxon>Tracheophyta</taxon>
        <taxon>Spermatophyta</taxon>
        <taxon>Magnoliopsida</taxon>
        <taxon>Magnoliidae</taxon>
        <taxon>Laurales</taxon>
        <taxon>Lauraceae</taxon>
        <taxon>Persea</taxon>
    </lineage>
</organism>
<dbReference type="EMBL" id="CM056814">
    <property type="protein sequence ID" value="KAJ8626044.1"/>
    <property type="molecule type" value="Genomic_DNA"/>
</dbReference>
<accession>A0ACC2KXU4</accession>
<gene>
    <name evidence="1" type="ORF">MRB53_019351</name>
</gene>
<keyword evidence="2" id="KW-1185">Reference proteome</keyword>
<dbReference type="Proteomes" id="UP001234297">
    <property type="component" value="Chromosome 6"/>
</dbReference>
<protein>
    <submittedName>
        <fullName evidence="1">Uncharacterized protein</fullName>
    </submittedName>
</protein>
<reference evidence="1 2" key="1">
    <citation type="journal article" date="2022" name="Hortic Res">
        <title>A haplotype resolved chromosomal level avocado genome allows analysis of novel avocado genes.</title>
        <authorList>
            <person name="Nath O."/>
            <person name="Fletcher S.J."/>
            <person name="Hayward A."/>
            <person name="Shaw L.M."/>
            <person name="Masouleh A.K."/>
            <person name="Furtado A."/>
            <person name="Henry R.J."/>
            <person name="Mitter N."/>
        </authorList>
    </citation>
    <scope>NUCLEOTIDE SEQUENCE [LARGE SCALE GENOMIC DNA]</scope>
    <source>
        <strain evidence="2">cv. Hass</strain>
    </source>
</reference>
<evidence type="ECO:0000313" key="1">
    <source>
        <dbReference type="EMBL" id="KAJ8626044.1"/>
    </source>
</evidence>
<comment type="caution">
    <text evidence="1">The sequence shown here is derived from an EMBL/GenBank/DDBJ whole genome shotgun (WGS) entry which is preliminary data.</text>
</comment>
<proteinExistence type="predicted"/>